<feature type="compositionally biased region" description="Acidic residues" evidence="1">
    <location>
        <begin position="604"/>
        <end position="616"/>
    </location>
</feature>
<feature type="region of interest" description="Disordered" evidence="1">
    <location>
        <begin position="452"/>
        <end position="475"/>
    </location>
</feature>
<keyword evidence="4" id="KW-1185">Reference proteome</keyword>
<dbReference type="Proteomes" id="UP000242287">
    <property type="component" value="Unassembled WGS sequence"/>
</dbReference>
<feature type="compositionally biased region" description="Low complexity" evidence="1">
    <location>
        <begin position="993"/>
        <end position="1012"/>
    </location>
</feature>
<feature type="domain" description="DNA replication checkpoint mediator MRC1" evidence="2">
    <location>
        <begin position="1039"/>
        <end position="1181"/>
    </location>
</feature>
<feature type="region of interest" description="Disordered" evidence="1">
    <location>
        <begin position="1314"/>
        <end position="1397"/>
    </location>
</feature>
<dbReference type="InterPro" id="IPR018564">
    <property type="entry name" value="Repl_chkpnt_MRC1_dom"/>
</dbReference>
<feature type="compositionally biased region" description="Polar residues" evidence="1">
    <location>
        <begin position="848"/>
        <end position="857"/>
    </location>
</feature>
<proteinExistence type="predicted"/>
<dbReference type="STRING" id="703135.A0A2A9NNN2"/>
<evidence type="ECO:0000259" key="2">
    <source>
        <dbReference type="Pfam" id="PF09444"/>
    </source>
</evidence>
<dbReference type="EMBL" id="KZ301978">
    <property type="protein sequence ID" value="PFH52595.1"/>
    <property type="molecule type" value="Genomic_DNA"/>
</dbReference>
<protein>
    <recommendedName>
        <fullName evidence="2">DNA replication checkpoint mediator MRC1 domain-containing protein</fullName>
    </recommendedName>
</protein>
<gene>
    <name evidence="3" type="ORF">AMATHDRAFT_1995</name>
</gene>
<feature type="compositionally biased region" description="Acidic residues" evidence="1">
    <location>
        <begin position="1137"/>
        <end position="1146"/>
    </location>
</feature>
<reference evidence="3 4" key="1">
    <citation type="submission" date="2014-02" db="EMBL/GenBank/DDBJ databases">
        <title>Transposable element dynamics among asymbiotic and ectomycorrhizal Amanita fungi.</title>
        <authorList>
            <consortium name="DOE Joint Genome Institute"/>
            <person name="Hess J."/>
            <person name="Skrede I."/>
            <person name="Wolfe B."/>
            <person name="LaButti K."/>
            <person name="Ohm R.A."/>
            <person name="Grigoriev I.V."/>
            <person name="Pringle A."/>
        </authorList>
    </citation>
    <scope>NUCLEOTIDE SEQUENCE [LARGE SCALE GENOMIC DNA]</scope>
    <source>
        <strain evidence="3 4">SKay4041</strain>
    </source>
</reference>
<feature type="region of interest" description="Disordered" evidence="1">
    <location>
        <begin position="663"/>
        <end position="772"/>
    </location>
</feature>
<feature type="region of interest" description="Disordered" evidence="1">
    <location>
        <begin position="178"/>
        <end position="310"/>
    </location>
</feature>
<feature type="compositionally biased region" description="Basic and acidic residues" evidence="1">
    <location>
        <begin position="206"/>
        <end position="216"/>
    </location>
</feature>
<dbReference type="Pfam" id="PF09444">
    <property type="entry name" value="MRC1"/>
    <property type="match status" value="1"/>
</dbReference>
<feature type="region of interest" description="Disordered" evidence="1">
    <location>
        <begin position="971"/>
        <end position="1012"/>
    </location>
</feature>
<name>A0A2A9NNN2_9AGAR</name>
<feature type="compositionally biased region" description="Low complexity" evidence="1">
    <location>
        <begin position="361"/>
        <end position="371"/>
    </location>
</feature>
<feature type="region of interest" description="Disordered" evidence="1">
    <location>
        <begin position="76"/>
        <end position="101"/>
    </location>
</feature>
<organism evidence="3 4">
    <name type="scientific">Amanita thiersii Skay4041</name>
    <dbReference type="NCBI Taxonomy" id="703135"/>
    <lineage>
        <taxon>Eukaryota</taxon>
        <taxon>Fungi</taxon>
        <taxon>Dikarya</taxon>
        <taxon>Basidiomycota</taxon>
        <taxon>Agaricomycotina</taxon>
        <taxon>Agaricomycetes</taxon>
        <taxon>Agaricomycetidae</taxon>
        <taxon>Agaricales</taxon>
        <taxon>Pluteineae</taxon>
        <taxon>Amanitaceae</taxon>
        <taxon>Amanita</taxon>
    </lineage>
</organism>
<feature type="region of interest" description="Disordered" evidence="1">
    <location>
        <begin position="847"/>
        <end position="874"/>
    </location>
</feature>
<evidence type="ECO:0000256" key="1">
    <source>
        <dbReference type="SAM" id="MobiDB-lite"/>
    </source>
</evidence>
<dbReference type="OrthoDB" id="3361281at2759"/>
<feature type="compositionally biased region" description="Low complexity" evidence="1">
    <location>
        <begin position="217"/>
        <end position="241"/>
    </location>
</feature>
<feature type="region of interest" description="Disordered" evidence="1">
    <location>
        <begin position="116"/>
        <end position="135"/>
    </location>
</feature>
<feature type="compositionally biased region" description="Basic and acidic residues" evidence="1">
    <location>
        <begin position="712"/>
        <end position="721"/>
    </location>
</feature>
<sequence>MSVTEDTSILEDPNLSLSSDLFDTGAIKRASVTYGRRRTIPTDSNPDYSNTYSVVSPLAAGKVGQDEETISTIAPSHSRLLSGSIDSDNDEGSNPKNASPGFIFGWRKRLKEMDNEDDFDLSPKNNALSSAPPQATKAAAYSLTSDARATIQEDTDIFPPTEGLSTSEYLNSDEQLLLSPPSEVKRDVFDSTPPDTGRRRVSKRVVVRDSDSESEHVSNLLRSSLNNSSPFVLRTPPSRSSPTPPTSDEDMPQRLATKSHSKGKQKATAVSRRSVPPLRFNEDVSTEVRTVSQDKRKQKSSLKAPTKKELLETAKSRVRLAADQQVLIPKSDNQRRFTIQTLFASIAGSHKKESQPPSDPIIPFSSSPSAPGYVLSNPTGCGVSSLQDGNPLATEAKTAEQEAKMKALHAVKQRALALQNVQKVDDDNDDDDIEIVESSRLQRLEAEVRATRGANKQKRHPVLGGVGSKSTSKNHSKDIGSILIGTKAFRADGHGNLTKDELIAILKERAEEQKSSLTKQKEEEWVRRGGRCKVPVAELMDHLASRTVLDVYVQRGLQNATKQQKAAHQMDEESTPIHSAVLAEVAESTYDSPTPLNNHIESSSDVDDQGDHDDDPENKPRYRKNSRRTVAILDSDSEHEDGHSHSIEQDLSSFQFGASALRDTPTLDESDDNSMPPPTYVPSNIHRGSISSLDEQAGDRSDKENNQQLMFDRSEDKENKAVVRHRILSPVHLSERQTTSNHGMERDATWRSSISPSPAPHGDSSGCEFGDLLTGNKRRPLAILTEDSLQPGPSRKALLSENLLPAPLTLDSTSRVLSPSDQKLDTFGSSFGVAPLLQPSFDDLFESGTDTSKSAQPVKTIGVQGSRDKSPDDLSLTQDVVLQPAFQAGDQLLRKAELIFEKEQEYLIKYAGKHPQNNQLYVNDFGFLTQTCPSNAEVEPYKLTTGRRSPGVSQSPSLKILQRQPLSTLSFSAPLESGSPDKTSRRRLIKRITPSPTSKVRSSSLSPSPVSQRKQTAFDLLAAGAKAQVKPQKFQKMFEKSDFVEAEAEESEDDDVFGFALGKKREDDEEEGEDLDATLEALVDDREMDKEILAAQLVHEKYMEHEKDDDEELEKLHQAAVQGELRRKRRNHGIGLDDSDDESDEDERNRRIRHRMAKRQRIDRDNIKALADNEETKSFYRVYQHDLDDDNAELAYLQQQDVVMSELMVSKDEEDTPEYVTREEIERRVRELACQDVVEPTLNPHDVSWIDDDVSDNDSSIRVRTVSSVRRRPDRRQGFDTTDQDHSMEVCNILPSTLQLLRDQLQVIRTISTSEGDRERSRMQSWARIEGKSRNMTTARSVGGATVTGHTKSKIKVGSGSTSQAPGPSARHPEQRKPLKSAPSMLAGVSDRSSRFG</sequence>
<feature type="compositionally biased region" description="Polar residues" evidence="1">
    <location>
        <begin position="123"/>
        <end position="133"/>
    </location>
</feature>
<evidence type="ECO:0000313" key="4">
    <source>
        <dbReference type="Proteomes" id="UP000242287"/>
    </source>
</evidence>
<feature type="region of interest" description="Disordered" evidence="1">
    <location>
        <begin position="348"/>
        <end position="376"/>
    </location>
</feature>
<feature type="compositionally biased region" description="Polar residues" evidence="1">
    <location>
        <begin position="590"/>
        <end position="601"/>
    </location>
</feature>
<feature type="region of interest" description="Disordered" evidence="1">
    <location>
        <begin position="590"/>
        <end position="630"/>
    </location>
</feature>
<feature type="compositionally biased region" description="Polar residues" evidence="1">
    <location>
        <begin position="76"/>
        <end position="97"/>
    </location>
</feature>
<evidence type="ECO:0000313" key="3">
    <source>
        <dbReference type="EMBL" id="PFH52595.1"/>
    </source>
</evidence>
<feature type="region of interest" description="Disordered" evidence="1">
    <location>
        <begin position="1124"/>
        <end position="1152"/>
    </location>
</feature>
<accession>A0A2A9NNN2</accession>